<keyword evidence="3" id="KW-1185">Reference proteome</keyword>
<dbReference type="AlphaFoldDB" id="A0A2T0GWE3"/>
<protein>
    <submittedName>
        <fullName evidence="2">Uncharacterized protein</fullName>
    </submittedName>
</protein>
<sequence length="67" mass="7011">MNTAIVMMGALLPVLAASMFYMSDRRVSPEGTRVPPETAGHENSRSAGELVETAAGADGDSTRSEGR</sequence>
<proteinExistence type="predicted"/>
<organism evidence="2 3">
    <name type="scientific">Actinopolyspora mortivallis</name>
    <dbReference type="NCBI Taxonomy" id="33906"/>
    <lineage>
        <taxon>Bacteria</taxon>
        <taxon>Bacillati</taxon>
        <taxon>Actinomycetota</taxon>
        <taxon>Actinomycetes</taxon>
        <taxon>Actinopolysporales</taxon>
        <taxon>Actinopolysporaceae</taxon>
        <taxon>Actinopolyspora</taxon>
    </lineage>
</organism>
<gene>
    <name evidence="2" type="ORF">CEP50_10145</name>
</gene>
<dbReference type="EMBL" id="PVSR01000014">
    <property type="protein sequence ID" value="PRW63435.1"/>
    <property type="molecule type" value="Genomic_DNA"/>
</dbReference>
<name>A0A2T0GWE3_ACTMO</name>
<evidence type="ECO:0000256" key="1">
    <source>
        <dbReference type="SAM" id="MobiDB-lite"/>
    </source>
</evidence>
<evidence type="ECO:0000313" key="2">
    <source>
        <dbReference type="EMBL" id="PRW63435.1"/>
    </source>
</evidence>
<dbReference type="InParanoid" id="A0A2T0GWE3"/>
<dbReference type="Proteomes" id="UP000239352">
    <property type="component" value="Unassembled WGS sequence"/>
</dbReference>
<comment type="caution">
    <text evidence="2">The sequence shown here is derived from an EMBL/GenBank/DDBJ whole genome shotgun (WGS) entry which is preliminary data.</text>
</comment>
<reference evidence="2 3" key="1">
    <citation type="submission" date="2018-03" db="EMBL/GenBank/DDBJ databases">
        <title>Actinopolyspora mortivallis from Sahara, screening for active biomolecules.</title>
        <authorList>
            <person name="Selama O."/>
            <person name="Wellington E.M.H."/>
            <person name="Hacene H."/>
        </authorList>
    </citation>
    <scope>NUCLEOTIDE SEQUENCE [LARGE SCALE GENOMIC DNA]</scope>
    <source>
        <strain evidence="2 3">M5A</strain>
    </source>
</reference>
<feature type="region of interest" description="Disordered" evidence="1">
    <location>
        <begin position="27"/>
        <end position="67"/>
    </location>
</feature>
<evidence type="ECO:0000313" key="3">
    <source>
        <dbReference type="Proteomes" id="UP000239352"/>
    </source>
</evidence>
<dbReference type="RefSeq" id="WP_106113699.1">
    <property type="nucleotide sequence ID" value="NZ_PVSR01000014.1"/>
</dbReference>
<accession>A0A2T0GWE3</accession>